<keyword evidence="8" id="KW-1185">Reference proteome</keyword>
<comment type="cofactor">
    <cofactor evidence="1">
        <name>Zn(2+)</name>
        <dbReference type="ChEBI" id="CHEBI:29105"/>
    </cofactor>
</comment>
<name>A0ABP0CKR8_9PEZI</name>
<evidence type="ECO:0000256" key="4">
    <source>
        <dbReference type="ARBA" id="ARBA00022833"/>
    </source>
</evidence>
<dbReference type="InterPro" id="IPR013154">
    <property type="entry name" value="ADH-like_N"/>
</dbReference>
<dbReference type="Gene3D" id="3.90.180.10">
    <property type="entry name" value="Medium-chain alcohol dehydrogenases, catalytic domain"/>
    <property type="match status" value="1"/>
</dbReference>
<dbReference type="Gene3D" id="3.40.50.720">
    <property type="entry name" value="NAD(P)-binding Rossmann-like Domain"/>
    <property type="match status" value="1"/>
</dbReference>
<accession>A0ABP0CKR8</accession>
<protein>
    <recommendedName>
        <fullName evidence="6">Enoyl reductase (ER) domain-containing protein</fullName>
    </recommendedName>
</protein>
<dbReference type="Pfam" id="PF00107">
    <property type="entry name" value="ADH_zinc_N"/>
    <property type="match status" value="1"/>
</dbReference>
<dbReference type="SUPFAM" id="SSF50129">
    <property type="entry name" value="GroES-like"/>
    <property type="match status" value="1"/>
</dbReference>
<evidence type="ECO:0000259" key="6">
    <source>
        <dbReference type="SMART" id="SM00829"/>
    </source>
</evidence>
<keyword evidence="4" id="KW-0862">Zinc</keyword>
<dbReference type="Pfam" id="PF08240">
    <property type="entry name" value="ADH_N"/>
    <property type="match status" value="1"/>
</dbReference>
<comment type="caution">
    <text evidence="7">The sequence shown here is derived from an EMBL/GenBank/DDBJ whole genome shotgun (WGS) entry which is preliminary data.</text>
</comment>
<evidence type="ECO:0000313" key="7">
    <source>
        <dbReference type="EMBL" id="CAK7232202.1"/>
    </source>
</evidence>
<dbReference type="SUPFAM" id="SSF51735">
    <property type="entry name" value="NAD(P)-binding Rossmann-fold domains"/>
    <property type="match status" value="1"/>
</dbReference>
<proteinExistence type="inferred from homology"/>
<dbReference type="Proteomes" id="UP001642482">
    <property type="component" value="Unassembled WGS sequence"/>
</dbReference>
<keyword evidence="3" id="KW-0479">Metal-binding</keyword>
<evidence type="ECO:0000313" key="8">
    <source>
        <dbReference type="Proteomes" id="UP001642482"/>
    </source>
</evidence>
<sequence>MAAPTLPNSMKAIQVVAFGKPYQINTVPVPTKLGPHELLVKVAVASYCHTDSMVIEGVFGGNKLPLTASHEGSGTVVAVGSSPGSFKVGERVMCGIFFNACGHCVACTTGPECQRQYCTGGYEGNTGAFDTDGFFAEYARVDARWTTHLPDSVSLLAAAPLACAGRTIWRGVQQAIQRAELKKGSWIAIVGSGGGLGHMGIQFARSAGLRVIGIDARDEALEVTQKSGADVVLDARAGQEATVAAVQKNVGNNASQGRGGGAEATLVLSDAAEASAFACAVTKNHGTVVQVAQPEKVIIPFQEFILRDIRLYGTLVASPQESQEMVDFIAQHGLRVQTKTYAGLDKIEELLHHVHGGQLKGKATIIVDQAQLDLEQGKVGKSKI</sequence>
<dbReference type="InterPro" id="IPR011032">
    <property type="entry name" value="GroES-like_sf"/>
</dbReference>
<dbReference type="PANTHER" id="PTHR42940:SF8">
    <property type="entry name" value="VACUOLAR PROTEIN SORTING-ASSOCIATED PROTEIN 11"/>
    <property type="match status" value="1"/>
</dbReference>
<evidence type="ECO:0000256" key="2">
    <source>
        <dbReference type="ARBA" id="ARBA00008072"/>
    </source>
</evidence>
<feature type="domain" description="Enoyl reductase (ER)" evidence="6">
    <location>
        <begin position="11"/>
        <end position="365"/>
    </location>
</feature>
<dbReference type="InterPro" id="IPR036291">
    <property type="entry name" value="NAD(P)-bd_dom_sf"/>
</dbReference>
<comment type="similarity">
    <text evidence="2">Belongs to the zinc-containing alcohol dehydrogenase family.</text>
</comment>
<evidence type="ECO:0000256" key="5">
    <source>
        <dbReference type="ARBA" id="ARBA00023002"/>
    </source>
</evidence>
<dbReference type="SMART" id="SM00829">
    <property type="entry name" value="PKS_ER"/>
    <property type="match status" value="1"/>
</dbReference>
<evidence type="ECO:0000256" key="3">
    <source>
        <dbReference type="ARBA" id="ARBA00022723"/>
    </source>
</evidence>
<dbReference type="InterPro" id="IPR020843">
    <property type="entry name" value="ER"/>
</dbReference>
<keyword evidence="5" id="KW-0560">Oxidoreductase</keyword>
<dbReference type="EMBL" id="CAWUHD010000109">
    <property type="protein sequence ID" value="CAK7232202.1"/>
    <property type="molecule type" value="Genomic_DNA"/>
</dbReference>
<organism evidence="7 8">
    <name type="scientific">Sporothrix eucalyptigena</name>
    <dbReference type="NCBI Taxonomy" id="1812306"/>
    <lineage>
        <taxon>Eukaryota</taxon>
        <taxon>Fungi</taxon>
        <taxon>Dikarya</taxon>
        <taxon>Ascomycota</taxon>
        <taxon>Pezizomycotina</taxon>
        <taxon>Sordariomycetes</taxon>
        <taxon>Sordariomycetidae</taxon>
        <taxon>Ophiostomatales</taxon>
        <taxon>Ophiostomataceae</taxon>
        <taxon>Sporothrix</taxon>
    </lineage>
</organism>
<dbReference type="PANTHER" id="PTHR42940">
    <property type="entry name" value="ALCOHOL DEHYDROGENASE 1-RELATED"/>
    <property type="match status" value="1"/>
</dbReference>
<evidence type="ECO:0000256" key="1">
    <source>
        <dbReference type="ARBA" id="ARBA00001947"/>
    </source>
</evidence>
<gene>
    <name evidence="7" type="ORF">SEUCBS140593_008183</name>
</gene>
<dbReference type="InterPro" id="IPR013149">
    <property type="entry name" value="ADH-like_C"/>
</dbReference>
<reference evidence="7 8" key="1">
    <citation type="submission" date="2024-01" db="EMBL/GenBank/DDBJ databases">
        <authorList>
            <person name="Allen C."/>
            <person name="Tagirdzhanova G."/>
        </authorList>
    </citation>
    <scope>NUCLEOTIDE SEQUENCE [LARGE SCALE GENOMIC DNA]</scope>
</reference>